<dbReference type="RefSeq" id="WP_155113885.1">
    <property type="nucleotide sequence ID" value="NZ_WMIB01000028.1"/>
</dbReference>
<dbReference type="EMBL" id="WMIB01000028">
    <property type="protein sequence ID" value="MTH55386.1"/>
    <property type="molecule type" value="Genomic_DNA"/>
</dbReference>
<keyword evidence="2" id="KW-1185">Reference proteome</keyword>
<organism evidence="1 2">
    <name type="scientific">Metabacillus mangrovi</name>
    <dbReference type="NCBI Taxonomy" id="1491830"/>
    <lineage>
        <taxon>Bacteria</taxon>
        <taxon>Bacillati</taxon>
        <taxon>Bacillota</taxon>
        <taxon>Bacilli</taxon>
        <taxon>Bacillales</taxon>
        <taxon>Bacillaceae</taxon>
        <taxon>Metabacillus</taxon>
    </lineage>
</organism>
<evidence type="ECO:0000313" key="1">
    <source>
        <dbReference type="EMBL" id="MTH55386.1"/>
    </source>
</evidence>
<comment type="caution">
    <text evidence="1">The sequence shown here is derived from an EMBL/GenBank/DDBJ whole genome shotgun (WGS) entry which is preliminary data.</text>
</comment>
<reference evidence="1 2" key="1">
    <citation type="journal article" date="2017" name="Int. J. Syst. Evol. Microbiol.">
        <title>Bacillus mangrovi sp. nov., isolated from a sediment sample from a mangrove forest.</title>
        <authorList>
            <person name="Gupta V."/>
            <person name="Singh P.K."/>
            <person name="Korpole S."/>
            <person name="Tanuku N.R.S."/>
            <person name="Pinnaka A.K."/>
        </authorList>
    </citation>
    <scope>NUCLEOTIDE SEQUENCE [LARGE SCALE GENOMIC DNA]</scope>
    <source>
        <strain evidence="1 2">KCTC 33872</strain>
    </source>
</reference>
<gene>
    <name evidence="1" type="ORF">GKZ89_18500</name>
</gene>
<dbReference type="Proteomes" id="UP000434639">
    <property type="component" value="Unassembled WGS sequence"/>
</dbReference>
<evidence type="ECO:0000313" key="2">
    <source>
        <dbReference type="Proteomes" id="UP000434639"/>
    </source>
</evidence>
<name>A0A7X2SA97_9BACI</name>
<proteinExistence type="predicted"/>
<protein>
    <submittedName>
        <fullName evidence="1">Gas vesicle protein GvpU</fullName>
    </submittedName>
</protein>
<dbReference type="OrthoDB" id="2873444at2"/>
<dbReference type="NCBIfam" id="NF041667">
    <property type="entry name" value="GvpU"/>
    <property type="match status" value="1"/>
</dbReference>
<dbReference type="InterPro" id="IPR049644">
    <property type="entry name" value="GvpU-like"/>
</dbReference>
<accession>A0A7X2SA97</accession>
<sequence length="126" mass="14088">MEDEREFSRRDSILETLVITANRHDFKLDLILTVDGKTVNGCLISASDYLKGLGELFEHREGEHSAKLSARFREAGKGARDHETASFIHLTNVTIDGETAAASAYWRGRLDRVSGFVIGKPVKRIQ</sequence>
<dbReference type="AlphaFoldDB" id="A0A7X2SA97"/>